<sequence>MSVTAKNFYRRSLPSTCVDFSSEEGKRLFKESLLEGNANIYFKLAAQFRTQDEPAYCGLSTLGNDGIERLGGGSRSNLEGTVEILSRNNARLLCSIRTREKVVFFRTGINLPQFTCLASCNRLNADVRYGKEGEDFLRMLREDVIASVRNDAEVIVASYDRSQLEQTGTGHFSPLAAFHSGTDKVLIMDVARFKYPPHWVTLTQLQQAMCSLDPSTKKTRGYVKLSLRKDSCPLVAFAIKANLGCNDADVSCLSIISVEHISCTSGTLRKEMRLRFYI</sequence>
<dbReference type="Pfam" id="PF05023">
    <property type="entry name" value="Phytochelatin"/>
    <property type="match status" value="1"/>
</dbReference>
<dbReference type="PROSITE" id="PS51443">
    <property type="entry name" value="PCS"/>
    <property type="match status" value="1"/>
</dbReference>
<evidence type="ECO:0000256" key="4">
    <source>
        <dbReference type="ARBA" id="ARBA00022723"/>
    </source>
</evidence>
<dbReference type="GO" id="GO:0046872">
    <property type="term" value="F:metal ion binding"/>
    <property type="evidence" value="ECO:0007669"/>
    <property type="project" value="UniProtKB-KW"/>
</dbReference>
<dbReference type="PANTHER" id="PTHR33447:SF2">
    <property type="entry name" value="GLUTATHIONE GAMMA-GLUTAMYLCYSTEINYLTRANSFERASE"/>
    <property type="match status" value="1"/>
</dbReference>
<name>W2TN02_NECAM</name>
<organism evidence="6 7">
    <name type="scientific">Necator americanus</name>
    <name type="common">Human hookworm</name>
    <dbReference type="NCBI Taxonomy" id="51031"/>
    <lineage>
        <taxon>Eukaryota</taxon>
        <taxon>Metazoa</taxon>
        <taxon>Ecdysozoa</taxon>
        <taxon>Nematoda</taxon>
        <taxon>Chromadorea</taxon>
        <taxon>Rhabditida</taxon>
        <taxon>Rhabditina</taxon>
        <taxon>Rhabditomorpha</taxon>
        <taxon>Strongyloidea</taxon>
        <taxon>Ancylostomatidae</taxon>
        <taxon>Bunostominae</taxon>
        <taxon>Necator</taxon>
    </lineage>
</organism>
<dbReference type="KEGG" id="nai:NECAME_01843"/>
<evidence type="ECO:0000313" key="7">
    <source>
        <dbReference type="Proteomes" id="UP000053676"/>
    </source>
</evidence>
<dbReference type="InterPro" id="IPR038156">
    <property type="entry name" value="PCS_N_sf"/>
</dbReference>
<reference evidence="7" key="1">
    <citation type="journal article" date="2014" name="Nat. Genet.">
        <title>Genome of the human hookworm Necator americanus.</title>
        <authorList>
            <person name="Tang Y.T."/>
            <person name="Gao X."/>
            <person name="Rosa B.A."/>
            <person name="Abubucker S."/>
            <person name="Hallsworth-Pepin K."/>
            <person name="Martin J."/>
            <person name="Tyagi R."/>
            <person name="Heizer E."/>
            <person name="Zhang X."/>
            <person name="Bhonagiri-Palsikar V."/>
            <person name="Minx P."/>
            <person name="Warren W.C."/>
            <person name="Wang Q."/>
            <person name="Zhan B."/>
            <person name="Hotez P.J."/>
            <person name="Sternberg P.W."/>
            <person name="Dougall A."/>
            <person name="Gaze S.T."/>
            <person name="Mulvenna J."/>
            <person name="Sotillo J."/>
            <person name="Ranganathan S."/>
            <person name="Rabelo E.M."/>
            <person name="Wilson R.K."/>
            <person name="Felgner P.L."/>
            <person name="Bethony J."/>
            <person name="Hawdon J.M."/>
            <person name="Gasser R.B."/>
            <person name="Loukas A."/>
            <person name="Mitreva M."/>
        </authorList>
    </citation>
    <scope>NUCLEOTIDE SEQUENCE [LARGE SCALE GENOMIC DNA]</scope>
</reference>
<evidence type="ECO:0000259" key="5">
    <source>
        <dbReference type="PROSITE" id="PS51443"/>
    </source>
</evidence>
<feature type="domain" description="Peptidase C83" evidence="5">
    <location>
        <begin position="3"/>
        <end position="230"/>
    </location>
</feature>
<gene>
    <name evidence="6" type="ORF">NECAME_01843</name>
</gene>
<evidence type="ECO:0000256" key="3">
    <source>
        <dbReference type="ARBA" id="ARBA00022679"/>
    </source>
</evidence>
<dbReference type="GO" id="GO:0010273">
    <property type="term" value="P:detoxification of copper ion"/>
    <property type="evidence" value="ECO:0007669"/>
    <property type="project" value="TreeGrafter"/>
</dbReference>
<dbReference type="InterPro" id="IPR038765">
    <property type="entry name" value="Papain-like_cys_pep_sf"/>
</dbReference>
<dbReference type="Gene3D" id="3.90.70.30">
    <property type="entry name" value="Phytochelatin synthase, N-terminal domain"/>
    <property type="match status" value="1"/>
</dbReference>
<dbReference type="GO" id="GO:0016756">
    <property type="term" value="F:glutathione gamma-glutamylcysteinyltransferase activity"/>
    <property type="evidence" value="ECO:0007669"/>
    <property type="project" value="UniProtKB-EC"/>
</dbReference>
<keyword evidence="3 6" id="KW-0808">Transferase</keyword>
<dbReference type="OrthoDB" id="448954at2759"/>
<evidence type="ECO:0000256" key="1">
    <source>
        <dbReference type="ARBA" id="ARBA00012468"/>
    </source>
</evidence>
<dbReference type="AlphaFoldDB" id="W2TN02"/>
<dbReference type="GO" id="GO:0046938">
    <property type="term" value="P:phytochelatin biosynthetic process"/>
    <property type="evidence" value="ECO:0007669"/>
    <property type="project" value="InterPro"/>
</dbReference>
<evidence type="ECO:0000256" key="2">
    <source>
        <dbReference type="ARBA" id="ARBA00022539"/>
    </source>
</evidence>
<keyword evidence="2" id="KW-0104">Cadmium</keyword>
<dbReference type="EMBL" id="KI658313">
    <property type="protein sequence ID" value="ETN83044.1"/>
    <property type="molecule type" value="Genomic_DNA"/>
</dbReference>
<proteinExistence type="predicted"/>
<dbReference type="Proteomes" id="UP000053676">
    <property type="component" value="Unassembled WGS sequence"/>
</dbReference>
<protein>
    <recommendedName>
        <fullName evidence="1">glutathione gamma-glutamylcysteinyltransferase</fullName>
        <ecNumber evidence="1">2.3.2.15</ecNumber>
    </recommendedName>
</protein>
<dbReference type="EC" id="2.3.2.15" evidence="1"/>
<accession>W2TN02</accession>
<keyword evidence="4" id="KW-0479">Metal-binding</keyword>
<evidence type="ECO:0000313" key="6">
    <source>
        <dbReference type="EMBL" id="ETN83044.1"/>
    </source>
</evidence>
<dbReference type="STRING" id="51031.W2TN02"/>
<dbReference type="GO" id="GO:0098849">
    <property type="term" value="P:cellular detoxification of cadmium ion"/>
    <property type="evidence" value="ECO:0007669"/>
    <property type="project" value="TreeGrafter"/>
</dbReference>
<keyword evidence="7" id="KW-1185">Reference proteome</keyword>
<dbReference type="OMA" id="YNEQTDR"/>
<dbReference type="InterPro" id="IPR040409">
    <property type="entry name" value="PCS-like"/>
</dbReference>
<dbReference type="PANTHER" id="PTHR33447">
    <property type="entry name" value="GLUTATHIONE GAMMA-GLUTAMYLCYSTEINYLTRANSFERASE"/>
    <property type="match status" value="1"/>
</dbReference>
<dbReference type="SUPFAM" id="SSF54001">
    <property type="entry name" value="Cysteine proteinases"/>
    <property type="match status" value="1"/>
</dbReference>
<dbReference type="InterPro" id="IPR007719">
    <property type="entry name" value="PCS_N"/>
</dbReference>